<comment type="similarity">
    <text evidence="1">Belongs to the short-chain dehydrogenases/reductases (SDR) family.</text>
</comment>
<dbReference type="EMBL" id="BAAANK010000002">
    <property type="protein sequence ID" value="GAA1827007.1"/>
    <property type="molecule type" value="Genomic_DNA"/>
</dbReference>
<evidence type="ECO:0000256" key="1">
    <source>
        <dbReference type="ARBA" id="ARBA00006484"/>
    </source>
</evidence>
<name>A0ABP4YR30_9MICO</name>
<dbReference type="SUPFAM" id="SSF51735">
    <property type="entry name" value="NAD(P)-binding Rossmann-fold domains"/>
    <property type="match status" value="1"/>
</dbReference>
<organism evidence="2 3">
    <name type="scientific">Agromyces salentinus</name>
    <dbReference type="NCBI Taxonomy" id="269421"/>
    <lineage>
        <taxon>Bacteria</taxon>
        <taxon>Bacillati</taxon>
        <taxon>Actinomycetota</taxon>
        <taxon>Actinomycetes</taxon>
        <taxon>Micrococcales</taxon>
        <taxon>Microbacteriaceae</taxon>
        <taxon>Agromyces</taxon>
    </lineage>
</organism>
<dbReference type="InterPro" id="IPR050259">
    <property type="entry name" value="SDR"/>
</dbReference>
<accession>A0ABP4YR30</accession>
<dbReference type="Proteomes" id="UP001501746">
    <property type="component" value="Unassembled WGS sequence"/>
</dbReference>
<gene>
    <name evidence="2" type="ORF">GCM10009750_08080</name>
</gene>
<dbReference type="InterPro" id="IPR002347">
    <property type="entry name" value="SDR_fam"/>
</dbReference>
<dbReference type="InterPro" id="IPR036291">
    <property type="entry name" value="NAD(P)-bd_dom_sf"/>
</dbReference>
<dbReference type="Pfam" id="PF13561">
    <property type="entry name" value="adh_short_C2"/>
    <property type="match status" value="1"/>
</dbReference>
<proteinExistence type="inferred from homology"/>
<evidence type="ECO:0000313" key="2">
    <source>
        <dbReference type="EMBL" id="GAA1827007.1"/>
    </source>
</evidence>
<dbReference type="PANTHER" id="PTHR42879">
    <property type="entry name" value="3-OXOACYL-(ACYL-CARRIER-PROTEIN) REDUCTASE"/>
    <property type="match status" value="1"/>
</dbReference>
<dbReference type="Gene3D" id="3.40.50.720">
    <property type="entry name" value="NAD(P)-binding Rossmann-like Domain"/>
    <property type="match status" value="1"/>
</dbReference>
<reference evidence="3" key="1">
    <citation type="journal article" date="2019" name="Int. J. Syst. Evol. Microbiol.">
        <title>The Global Catalogue of Microorganisms (GCM) 10K type strain sequencing project: providing services to taxonomists for standard genome sequencing and annotation.</title>
        <authorList>
            <consortium name="The Broad Institute Genomics Platform"/>
            <consortium name="The Broad Institute Genome Sequencing Center for Infectious Disease"/>
            <person name="Wu L."/>
            <person name="Ma J."/>
        </authorList>
    </citation>
    <scope>NUCLEOTIDE SEQUENCE [LARGE SCALE GENOMIC DNA]</scope>
    <source>
        <strain evidence="3">JCM 14323</strain>
    </source>
</reference>
<dbReference type="PRINTS" id="PR00081">
    <property type="entry name" value="GDHRDH"/>
</dbReference>
<protein>
    <submittedName>
        <fullName evidence="2">SDR family oxidoreductase</fullName>
    </submittedName>
</protein>
<dbReference type="CDD" id="cd05233">
    <property type="entry name" value="SDR_c"/>
    <property type="match status" value="1"/>
</dbReference>
<keyword evidence="3" id="KW-1185">Reference proteome</keyword>
<sequence length="242" mass="24927">MPGTAQSRVDGRTALVTGSTSGIGAAIADGLEQAGAVVIRHGLSPAPGAPGTLLTEDLAATGAGDRLAVAALEVGTVDILVHSASVQIRRPWQAITAEQMELQLRVNLLAFLELAQRLVPPMSERGWGRVLAIGSVQQGRPHPEMAGYAASKAAQVNLVANLAKQVAPTGVTINSLSPGVIDTPRNRDALASDEYHRRVVAQIPAGRIGSPGDCVPLALLLCSDAGAYITGRDLPVDGGYLL</sequence>
<evidence type="ECO:0000313" key="3">
    <source>
        <dbReference type="Proteomes" id="UP001501746"/>
    </source>
</evidence>
<comment type="caution">
    <text evidence="2">The sequence shown here is derived from an EMBL/GenBank/DDBJ whole genome shotgun (WGS) entry which is preliminary data.</text>
</comment>
<dbReference type="PRINTS" id="PR00080">
    <property type="entry name" value="SDRFAMILY"/>
</dbReference>